<name>A0A6H1UDD8_9GAMM</name>
<dbReference type="EMBL" id="CP051180">
    <property type="protein sequence ID" value="QIZ77054.1"/>
    <property type="molecule type" value="Genomic_DNA"/>
</dbReference>
<protein>
    <submittedName>
        <fullName evidence="7">DUF423 domain-containing protein</fullName>
    </submittedName>
</protein>
<sequence length="128" mass="13116">MAKIYGVIAALLGLLATALGAYGAHGLPGKVSDSLLVSFNTAVQYQFLHVLALLVVALALKLGLGGRLLTAAGAFFVAGMAGFSGSIYMLVFGGSKIWGPITPIGGLMLMIGWGLLAATVFAWESDNE</sequence>
<evidence type="ECO:0000256" key="6">
    <source>
        <dbReference type="SAM" id="Phobius"/>
    </source>
</evidence>
<dbReference type="PANTHER" id="PTHR43461">
    <property type="entry name" value="TRANSMEMBRANE PROTEIN 256"/>
    <property type="match status" value="1"/>
</dbReference>
<evidence type="ECO:0000256" key="2">
    <source>
        <dbReference type="ARBA" id="ARBA00009694"/>
    </source>
</evidence>
<dbReference type="Pfam" id="PF04241">
    <property type="entry name" value="DUF423"/>
    <property type="match status" value="1"/>
</dbReference>
<feature type="transmembrane region" description="Helical" evidence="6">
    <location>
        <begin position="72"/>
        <end position="91"/>
    </location>
</feature>
<keyword evidence="4 6" id="KW-1133">Transmembrane helix</keyword>
<evidence type="ECO:0000256" key="5">
    <source>
        <dbReference type="ARBA" id="ARBA00023136"/>
    </source>
</evidence>
<dbReference type="GO" id="GO:0005886">
    <property type="term" value="C:plasma membrane"/>
    <property type="evidence" value="ECO:0007669"/>
    <property type="project" value="TreeGrafter"/>
</dbReference>
<keyword evidence="8" id="KW-1185">Reference proteome</keyword>
<evidence type="ECO:0000313" key="8">
    <source>
        <dbReference type="Proteomes" id="UP000501602"/>
    </source>
</evidence>
<dbReference type="KEGG" id="fes:HER31_09255"/>
<keyword evidence="5 6" id="KW-0472">Membrane</keyword>
<gene>
    <name evidence="7" type="ORF">HER31_09255</name>
</gene>
<evidence type="ECO:0000256" key="3">
    <source>
        <dbReference type="ARBA" id="ARBA00022692"/>
    </source>
</evidence>
<evidence type="ECO:0000256" key="4">
    <source>
        <dbReference type="ARBA" id="ARBA00022989"/>
    </source>
</evidence>
<dbReference type="RefSeq" id="WP_168660315.1">
    <property type="nucleotide sequence ID" value="NZ_CP051180.1"/>
</dbReference>
<accession>A0A6H1UDD8</accession>
<dbReference type="Proteomes" id="UP000501602">
    <property type="component" value="Chromosome"/>
</dbReference>
<feature type="transmembrane region" description="Helical" evidence="6">
    <location>
        <begin position="42"/>
        <end position="60"/>
    </location>
</feature>
<keyword evidence="3 6" id="KW-0812">Transmembrane</keyword>
<dbReference type="AlphaFoldDB" id="A0A6H1UDD8"/>
<comment type="similarity">
    <text evidence="2">Belongs to the UPF0382 family.</text>
</comment>
<feature type="transmembrane region" description="Helical" evidence="6">
    <location>
        <begin position="97"/>
        <end position="123"/>
    </location>
</feature>
<dbReference type="InterPro" id="IPR006696">
    <property type="entry name" value="DUF423"/>
</dbReference>
<reference evidence="7 8" key="1">
    <citation type="submission" date="2020-04" db="EMBL/GenBank/DDBJ databases">
        <title>Ferrimonas sp. S7 isolated from sea water.</title>
        <authorList>
            <person name="Bae S.S."/>
            <person name="Baek K."/>
        </authorList>
    </citation>
    <scope>NUCLEOTIDE SEQUENCE [LARGE SCALE GENOMIC DNA]</scope>
    <source>
        <strain evidence="7 8">S7</strain>
    </source>
</reference>
<dbReference type="PANTHER" id="PTHR43461:SF1">
    <property type="entry name" value="TRANSMEMBRANE PROTEIN 256"/>
    <property type="match status" value="1"/>
</dbReference>
<organism evidence="7 8">
    <name type="scientific">Ferrimonas lipolytica</name>
    <dbReference type="NCBI Taxonomy" id="2724191"/>
    <lineage>
        <taxon>Bacteria</taxon>
        <taxon>Pseudomonadati</taxon>
        <taxon>Pseudomonadota</taxon>
        <taxon>Gammaproteobacteria</taxon>
        <taxon>Alteromonadales</taxon>
        <taxon>Ferrimonadaceae</taxon>
        <taxon>Ferrimonas</taxon>
    </lineage>
</organism>
<evidence type="ECO:0000313" key="7">
    <source>
        <dbReference type="EMBL" id="QIZ77054.1"/>
    </source>
</evidence>
<proteinExistence type="inferred from homology"/>
<evidence type="ECO:0000256" key="1">
    <source>
        <dbReference type="ARBA" id="ARBA00004141"/>
    </source>
</evidence>
<comment type="subcellular location">
    <subcellularLocation>
        <location evidence="1">Membrane</location>
        <topology evidence="1">Multi-pass membrane protein</topology>
    </subcellularLocation>
</comment>